<keyword evidence="4 5" id="KW-0539">Nucleus</keyword>
<dbReference type="PANTHER" id="PTHR45654:SF77">
    <property type="entry name" value="HOMEOBOX-LEUCINE ZIPPER PROTEIN MERISTEM L1"/>
    <property type="match status" value="1"/>
</dbReference>
<evidence type="ECO:0000256" key="6">
    <source>
        <dbReference type="RuleBase" id="RU000682"/>
    </source>
</evidence>
<organism evidence="8 9">
    <name type="scientific">Asparagus officinalis</name>
    <name type="common">Garden asparagus</name>
    <dbReference type="NCBI Taxonomy" id="4686"/>
    <lineage>
        <taxon>Eukaryota</taxon>
        <taxon>Viridiplantae</taxon>
        <taxon>Streptophyta</taxon>
        <taxon>Embryophyta</taxon>
        <taxon>Tracheophyta</taxon>
        <taxon>Spermatophyta</taxon>
        <taxon>Magnoliopsida</taxon>
        <taxon>Liliopsida</taxon>
        <taxon>Asparagales</taxon>
        <taxon>Asparagaceae</taxon>
        <taxon>Asparagoideae</taxon>
        <taxon>Asparagus</taxon>
    </lineage>
</organism>
<dbReference type="Gene3D" id="1.10.10.60">
    <property type="entry name" value="Homeodomain-like"/>
    <property type="match status" value="1"/>
</dbReference>
<dbReference type="Pfam" id="PF00046">
    <property type="entry name" value="Homeodomain"/>
    <property type="match status" value="1"/>
</dbReference>
<accession>A0A5P1F4Z8</accession>
<feature type="DNA-binding region" description="Homeobox" evidence="5">
    <location>
        <begin position="32"/>
        <end position="91"/>
    </location>
</feature>
<reference evidence="9" key="1">
    <citation type="journal article" date="2017" name="Nat. Commun.">
        <title>The asparagus genome sheds light on the origin and evolution of a young Y chromosome.</title>
        <authorList>
            <person name="Harkess A."/>
            <person name="Zhou J."/>
            <person name="Xu C."/>
            <person name="Bowers J.E."/>
            <person name="Van der Hulst R."/>
            <person name="Ayyampalayam S."/>
            <person name="Mercati F."/>
            <person name="Riccardi P."/>
            <person name="McKain M.R."/>
            <person name="Kakrana A."/>
            <person name="Tang H."/>
            <person name="Ray J."/>
            <person name="Groenendijk J."/>
            <person name="Arikit S."/>
            <person name="Mathioni S.M."/>
            <person name="Nakano M."/>
            <person name="Shan H."/>
            <person name="Telgmann-Rauber A."/>
            <person name="Kanno A."/>
            <person name="Yue Z."/>
            <person name="Chen H."/>
            <person name="Li W."/>
            <person name="Chen Y."/>
            <person name="Xu X."/>
            <person name="Zhang Y."/>
            <person name="Luo S."/>
            <person name="Chen H."/>
            <person name="Gao J."/>
            <person name="Mao Z."/>
            <person name="Pires J.C."/>
            <person name="Luo M."/>
            <person name="Kudrna D."/>
            <person name="Wing R.A."/>
            <person name="Meyers B.C."/>
            <person name="Yi K."/>
            <person name="Kong H."/>
            <person name="Lavrijsen P."/>
            <person name="Sunseri F."/>
            <person name="Falavigna A."/>
            <person name="Ye Y."/>
            <person name="Leebens-Mack J.H."/>
            <person name="Chen G."/>
        </authorList>
    </citation>
    <scope>NUCLEOTIDE SEQUENCE [LARGE SCALE GENOMIC DNA]</scope>
    <source>
        <strain evidence="9">cv. DH0086</strain>
    </source>
</reference>
<dbReference type="GO" id="GO:0005634">
    <property type="term" value="C:nucleus"/>
    <property type="evidence" value="ECO:0007669"/>
    <property type="project" value="UniProtKB-SubCell"/>
</dbReference>
<evidence type="ECO:0000256" key="4">
    <source>
        <dbReference type="ARBA" id="ARBA00023242"/>
    </source>
</evidence>
<dbReference type="InterPro" id="IPR001356">
    <property type="entry name" value="HD"/>
</dbReference>
<evidence type="ECO:0000313" key="9">
    <source>
        <dbReference type="Proteomes" id="UP000243459"/>
    </source>
</evidence>
<evidence type="ECO:0000256" key="2">
    <source>
        <dbReference type="ARBA" id="ARBA00023125"/>
    </source>
</evidence>
<dbReference type="PROSITE" id="PS00027">
    <property type="entry name" value="HOMEOBOX_1"/>
    <property type="match status" value="1"/>
</dbReference>
<comment type="subcellular location">
    <subcellularLocation>
        <location evidence="1 5 6">Nucleus</location>
    </subcellularLocation>
</comment>
<evidence type="ECO:0000256" key="5">
    <source>
        <dbReference type="PROSITE-ProRule" id="PRU00108"/>
    </source>
</evidence>
<sequence length="163" mass="19426">MEFQEARVQRDLAMEFQEARDGIQINEKERNIRNPYRRRTPEELQQLEAFYNQNPHPSDEERTALSEQLGLGSLQVKFWFQNRRRQRKKESETKLNETLRYENLELKIENSRLKKKLSSVECYNCDMPFLEGTDADGAKLMVENALLKEKIKNMFPGVKHSHH</sequence>
<gene>
    <name evidence="8" type="ORF">A4U43_C04F31570</name>
</gene>
<dbReference type="SMART" id="SM00389">
    <property type="entry name" value="HOX"/>
    <property type="match status" value="1"/>
</dbReference>
<dbReference type="EMBL" id="CM007384">
    <property type="protein sequence ID" value="ONK73445.1"/>
    <property type="molecule type" value="Genomic_DNA"/>
</dbReference>
<proteinExistence type="predicted"/>
<evidence type="ECO:0000259" key="7">
    <source>
        <dbReference type="PROSITE" id="PS50071"/>
    </source>
</evidence>
<dbReference type="PANTHER" id="PTHR45654">
    <property type="entry name" value="HOMEOBOX-LEUCINE ZIPPER PROTEIN MERISTEM L1"/>
    <property type="match status" value="1"/>
</dbReference>
<feature type="domain" description="Homeobox" evidence="7">
    <location>
        <begin position="30"/>
        <end position="90"/>
    </location>
</feature>
<dbReference type="PROSITE" id="PS50071">
    <property type="entry name" value="HOMEOBOX_2"/>
    <property type="match status" value="1"/>
</dbReference>
<keyword evidence="9" id="KW-1185">Reference proteome</keyword>
<keyword evidence="3 5" id="KW-0371">Homeobox</keyword>
<dbReference type="InterPro" id="IPR042160">
    <property type="entry name" value="HD-Zip_IV"/>
</dbReference>
<dbReference type="GO" id="GO:0003677">
    <property type="term" value="F:DNA binding"/>
    <property type="evidence" value="ECO:0007669"/>
    <property type="project" value="UniProtKB-UniRule"/>
</dbReference>
<evidence type="ECO:0000256" key="3">
    <source>
        <dbReference type="ARBA" id="ARBA00023155"/>
    </source>
</evidence>
<dbReference type="AlphaFoldDB" id="A0A5P1F4Z8"/>
<dbReference type="SUPFAM" id="SSF46689">
    <property type="entry name" value="Homeodomain-like"/>
    <property type="match status" value="1"/>
</dbReference>
<name>A0A5P1F4Z8_ASPOF</name>
<dbReference type="OMA" id="MEFQEAR"/>
<dbReference type="Proteomes" id="UP000243459">
    <property type="component" value="Chromosome 4"/>
</dbReference>
<dbReference type="InterPro" id="IPR017970">
    <property type="entry name" value="Homeobox_CS"/>
</dbReference>
<protein>
    <recommendedName>
        <fullName evidence="7">Homeobox domain-containing protein</fullName>
    </recommendedName>
</protein>
<evidence type="ECO:0000256" key="1">
    <source>
        <dbReference type="ARBA" id="ARBA00004123"/>
    </source>
</evidence>
<keyword evidence="2 5" id="KW-0238">DNA-binding</keyword>
<dbReference type="CDD" id="cd00086">
    <property type="entry name" value="homeodomain"/>
    <property type="match status" value="1"/>
</dbReference>
<dbReference type="Gramene" id="ONK73445">
    <property type="protein sequence ID" value="ONK73445"/>
    <property type="gene ID" value="A4U43_C04F31570"/>
</dbReference>
<evidence type="ECO:0000313" key="8">
    <source>
        <dbReference type="EMBL" id="ONK73445.1"/>
    </source>
</evidence>
<dbReference type="InterPro" id="IPR009057">
    <property type="entry name" value="Homeodomain-like_sf"/>
</dbReference>
<dbReference type="GO" id="GO:0000981">
    <property type="term" value="F:DNA-binding transcription factor activity, RNA polymerase II-specific"/>
    <property type="evidence" value="ECO:0007669"/>
    <property type="project" value="InterPro"/>
</dbReference>